<organism evidence="2 3">
    <name type="scientific">Papaver somniferum</name>
    <name type="common">Opium poppy</name>
    <dbReference type="NCBI Taxonomy" id="3469"/>
    <lineage>
        <taxon>Eukaryota</taxon>
        <taxon>Viridiplantae</taxon>
        <taxon>Streptophyta</taxon>
        <taxon>Embryophyta</taxon>
        <taxon>Tracheophyta</taxon>
        <taxon>Spermatophyta</taxon>
        <taxon>Magnoliopsida</taxon>
        <taxon>Ranunculales</taxon>
        <taxon>Papaveraceae</taxon>
        <taxon>Papaveroideae</taxon>
        <taxon>Papaver</taxon>
    </lineage>
</organism>
<name>A0A4Y7K7W9_PAPSO</name>
<dbReference type="Proteomes" id="UP000316621">
    <property type="component" value="Chromosome 6"/>
</dbReference>
<keyword evidence="3" id="KW-1185">Reference proteome</keyword>
<feature type="compositionally biased region" description="Polar residues" evidence="1">
    <location>
        <begin position="51"/>
        <end position="73"/>
    </location>
</feature>
<feature type="compositionally biased region" description="Low complexity" evidence="1">
    <location>
        <begin position="11"/>
        <end position="20"/>
    </location>
</feature>
<evidence type="ECO:0000256" key="1">
    <source>
        <dbReference type="SAM" id="MobiDB-lite"/>
    </source>
</evidence>
<feature type="region of interest" description="Disordered" evidence="1">
    <location>
        <begin position="1"/>
        <end position="73"/>
    </location>
</feature>
<dbReference type="AlphaFoldDB" id="A0A4Y7K7W9"/>
<accession>A0A4Y7K7W9</accession>
<sequence length="73" mass="7915">MHLASEFGGPSSQSSSWASQILPAQEKERKSMKPDLMEMPSLFPKLKTVAESPSSRKPSLISGNSNEKIPNNG</sequence>
<dbReference type="Gramene" id="RZC68029">
    <property type="protein sequence ID" value="RZC68029"/>
    <property type="gene ID" value="C5167_011714"/>
</dbReference>
<proteinExistence type="predicted"/>
<evidence type="ECO:0000313" key="3">
    <source>
        <dbReference type="Proteomes" id="UP000316621"/>
    </source>
</evidence>
<feature type="compositionally biased region" description="Basic and acidic residues" evidence="1">
    <location>
        <begin position="25"/>
        <end position="36"/>
    </location>
</feature>
<evidence type="ECO:0000313" key="2">
    <source>
        <dbReference type="EMBL" id="RZC68029.1"/>
    </source>
</evidence>
<reference evidence="2 3" key="1">
    <citation type="journal article" date="2018" name="Science">
        <title>The opium poppy genome and morphinan production.</title>
        <authorList>
            <person name="Guo L."/>
            <person name="Winzer T."/>
            <person name="Yang X."/>
            <person name="Li Y."/>
            <person name="Ning Z."/>
            <person name="He Z."/>
            <person name="Teodor R."/>
            <person name="Lu Y."/>
            <person name="Bowser T.A."/>
            <person name="Graham I.A."/>
            <person name="Ye K."/>
        </authorList>
    </citation>
    <scope>NUCLEOTIDE SEQUENCE [LARGE SCALE GENOMIC DNA]</scope>
    <source>
        <strain evidence="3">cv. HN1</strain>
        <tissue evidence="2">Leaves</tissue>
    </source>
</reference>
<gene>
    <name evidence="2" type="ORF">C5167_011714</name>
</gene>
<protein>
    <submittedName>
        <fullName evidence="2">Uncharacterized protein</fullName>
    </submittedName>
</protein>
<dbReference type="EMBL" id="CM010720">
    <property type="protein sequence ID" value="RZC68029.1"/>
    <property type="molecule type" value="Genomic_DNA"/>
</dbReference>